<gene>
    <name evidence="4" type="ORF">GS597_05160</name>
</gene>
<name>A0A8K1ZVE9_9CYAN</name>
<organism evidence="4 5">
    <name type="scientific">Petrachloros mirabilis ULC683</name>
    <dbReference type="NCBI Taxonomy" id="2781853"/>
    <lineage>
        <taxon>Bacteria</taxon>
        <taxon>Bacillati</taxon>
        <taxon>Cyanobacteriota</taxon>
        <taxon>Cyanophyceae</taxon>
        <taxon>Synechococcales</taxon>
        <taxon>Petrachlorosaceae</taxon>
        <taxon>Petrachloros</taxon>
        <taxon>Petrachloros mirabilis</taxon>
    </lineage>
</organism>
<dbReference type="GO" id="GO:0006777">
    <property type="term" value="P:Mo-molybdopterin cofactor biosynthetic process"/>
    <property type="evidence" value="ECO:0007669"/>
    <property type="project" value="InterPro"/>
</dbReference>
<reference evidence="4" key="1">
    <citation type="submission" date="2019-12" db="EMBL/GenBank/DDBJ databases">
        <title>High-Quality draft genome sequences of three cyanobacteria isolated from the limestone walls of the Old Cathedral of Coimbra.</title>
        <authorList>
            <person name="Tiago I."/>
            <person name="Soares F."/>
            <person name="Portugal A."/>
        </authorList>
    </citation>
    <scope>NUCLEOTIDE SEQUENCE [LARGE SCALE GENOMIC DNA]</scope>
    <source>
        <strain evidence="4">C</strain>
    </source>
</reference>
<sequence>MSTIVVTVKLFAAYQDAYGVPEMQMELPAHTPVGAIADRCCQDHSHLNQWRPLTQFGINLDFVSPDTLLQDGDEVVLIPPVNGG</sequence>
<dbReference type="EMBL" id="WVIC01000007">
    <property type="protein sequence ID" value="NCJ05910.1"/>
    <property type="molecule type" value="Genomic_DNA"/>
</dbReference>
<dbReference type="PANTHER" id="PTHR33359:SF1">
    <property type="entry name" value="MOLYBDOPTERIN SYNTHASE SULFUR CARRIER SUBUNIT"/>
    <property type="match status" value="1"/>
</dbReference>
<keyword evidence="1" id="KW-0547">Nucleotide-binding</keyword>
<proteinExistence type="inferred from homology"/>
<dbReference type="Gene3D" id="3.10.20.30">
    <property type="match status" value="1"/>
</dbReference>
<accession>A0A8K1ZVE9</accession>
<dbReference type="Pfam" id="PF02597">
    <property type="entry name" value="ThiS"/>
    <property type="match status" value="1"/>
</dbReference>
<dbReference type="SUPFAM" id="SSF54285">
    <property type="entry name" value="MoaD/ThiS"/>
    <property type="match status" value="1"/>
</dbReference>
<evidence type="ECO:0000256" key="1">
    <source>
        <dbReference type="ARBA" id="ARBA00022741"/>
    </source>
</evidence>
<protein>
    <recommendedName>
        <fullName evidence="3">Molybdopterin synthase sulfur carrier subunit</fullName>
    </recommendedName>
</protein>
<dbReference type="CDD" id="cd00754">
    <property type="entry name" value="Ubl_MoaD"/>
    <property type="match status" value="1"/>
</dbReference>
<dbReference type="InterPro" id="IPR003749">
    <property type="entry name" value="ThiS/MoaD-like"/>
</dbReference>
<dbReference type="InterPro" id="IPR012675">
    <property type="entry name" value="Beta-grasp_dom_sf"/>
</dbReference>
<comment type="similarity">
    <text evidence="2">Belongs to the MoaD family.</text>
</comment>
<dbReference type="GO" id="GO:0000166">
    <property type="term" value="F:nucleotide binding"/>
    <property type="evidence" value="ECO:0007669"/>
    <property type="project" value="UniProtKB-KW"/>
</dbReference>
<evidence type="ECO:0000313" key="5">
    <source>
        <dbReference type="Proteomes" id="UP000607397"/>
    </source>
</evidence>
<dbReference type="RefSeq" id="WP_161824384.1">
    <property type="nucleotide sequence ID" value="NZ_WVIC01000007.1"/>
</dbReference>
<keyword evidence="5" id="KW-1185">Reference proteome</keyword>
<evidence type="ECO:0000256" key="2">
    <source>
        <dbReference type="ARBA" id="ARBA00024200"/>
    </source>
</evidence>
<dbReference type="Proteomes" id="UP000607397">
    <property type="component" value="Unassembled WGS sequence"/>
</dbReference>
<dbReference type="InterPro" id="IPR044672">
    <property type="entry name" value="MOCS2A"/>
</dbReference>
<dbReference type="UniPathway" id="UPA00344"/>
<comment type="caution">
    <text evidence="4">The sequence shown here is derived from an EMBL/GenBank/DDBJ whole genome shotgun (WGS) entry which is preliminary data.</text>
</comment>
<dbReference type="AlphaFoldDB" id="A0A8K1ZVE9"/>
<evidence type="ECO:0000256" key="3">
    <source>
        <dbReference type="ARBA" id="ARBA00024247"/>
    </source>
</evidence>
<dbReference type="GO" id="GO:1990133">
    <property type="term" value="C:molybdopterin adenylyltransferase complex"/>
    <property type="evidence" value="ECO:0007669"/>
    <property type="project" value="TreeGrafter"/>
</dbReference>
<dbReference type="InterPro" id="IPR016155">
    <property type="entry name" value="Mopterin_synth/thiamin_S_b"/>
</dbReference>
<evidence type="ECO:0000313" key="4">
    <source>
        <dbReference type="EMBL" id="NCJ05910.1"/>
    </source>
</evidence>
<dbReference type="PANTHER" id="PTHR33359">
    <property type="entry name" value="MOLYBDOPTERIN SYNTHASE SULFUR CARRIER SUBUNIT"/>
    <property type="match status" value="1"/>
</dbReference>